<dbReference type="Gene3D" id="3.40.50.20">
    <property type="match status" value="1"/>
</dbReference>
<gene>
    <name evidence="2" type="ORF">ACFFNY_23915</name>
</gene>
<proteinExistence type="predicted"/>
<feature type="region of interest" description="Disordered" evidence="1">
    <location>
        <begin position="201"/>
        <end position="223"/>
    </location>
</feature>
<protein>
    <submittedName>
        <fullName evidence="2">ATP-grasp domain-containing protein</fullName>
    </submittedName>
</protein>
<sequence length="439" mass="47764">MIIEAAEGSALPLAGRTVGLKVLLTGGRAPVALELARLLAAAGCEVHVAESLHYHLCRVSKAVTRSHAVPSPAADAEGFVAALERIVRREQIDWLIPTCEELFYVASGLPRLSQVCRVLAAPIEQLVRLHSKHAFIRRVEELGFPVPRTRLLASPSEWRQLTHLWTASGSGAEKAADLWPEGCVLKPEFSRSGSKVRFVGRPSAAGRARKAGGPPGQRTERTHTGLPVLDEDRYPWVAQQYIAGRGLCTYSIVHEGKLTAYAAYAVEYSLPSGACVYFESLNHPALKHWVERFAALEKFTGQLAFDFIETAGGELYPIECNPRATSGIHLFGSQDGLAAALLDPQSLGDTIAEPHPGARRMLALPMLAASRKGSATAGGLGAWLRKFATANDAVYRRDDPRPFWEQLLLLNELRRIAARSGRTLLEASTCDIEWNGGTR</sequence>
<dbReference type="RefSeq" id="WP_344909277.1">
    <property type="nucleotide sequence ID" value="NZ_BAAAYO010000008.1"/>
</dbReference>
<accession>A0ABV5W2I5</accession>
<comment type="caution">
    <text evidence="2">The sequence shown here is derived from an EMBL/GenBank/DDBJ whole genome shotgun (WGS) entry which is preliminary data.</text>
</comment>
<name>A0ABV5W2I5_9BACL</name>
<reference evidence="2 3" key="1">
    <citation type="submission" date="2024-09" db="EMBL/GenBank/DDBJ databases">
        <authorList>
            <person name="Sun Q."/>
            <person name="Mori K."/>
        </authorList>
    </citation>
    <scope>NUCLEOTIDE SEQUENCE [LARGE SCALE GENOMIC DNA]</scope>
    <source>
        <strain evidence="2 3">JCM 12520</strain>
    </source>
</reference>
<dbReference type="Gene3D" id="3.30.470.20">
    <property type="entry name" value="ATP-grasp fold, B domain"/>
    <property type="match status" value="1"/>
</dbReference>
<organism evidence="2 3">
    <name type="scientific">Paenibacillus hodogayensis</name>
    <dbReference type="NCBI Taxonomy" id="279208"/>
    <lineage>
        <taxon>Bacteria</taxon>
        <taxon>Bacillati</taxon>
        <taxon>Bacillota</taxon>
        <taxon>Bacilli</taxon>
        <taxon>Bacillales</taxon>
        <taxon>Paenibacillaceae</taxon>
        <taxon>Paenibacillus</taxon>
    </lineage>
</organism>
<evidence type="ECO:0000256" key="1">
    <source>
        <dbReference type="SAM" id="MobiDB-lite"/>
    </source>
</evidence>
<dbReference type="SUPFAM" id="SSF56059">
    <property type="entry name" value="Glutathione synthetase ATP-binding domain-like"/>
    <property type="match status" value="1"/>
</dbReference>
<evidence type="ECO:0000313" key="2">
    <source>
        <dbReference type="EMBL" id="MFB9754627.1"/>
    </source>
</evidence>
<dbReference type="Proteomes" id="UP001589619">
    <property type="component" value="Unassembled WGS sequence"/>
</dbReference>
<evidence type="ECO:0000313" key="3">
    <source>
        <dbReference type="Proteomes" id="UP001589619"/>
    </source>
</evidence>
<dbReference type="EMBL" id="JBHMAG010000016">
    <property type="protein sequence ID" value="MFB9754627.1"/>
    <property type="molecule type" value="Genomic_DNA"/>
</dbReference>
<keyword evidence="3" id="KW-1185">Reference proteome</keyword>